<sequence length="96" mass="10824">MVKIPEEYQSLENQHARIVILLDAAPEVSEVSEVSEVRALSDHSAGLVDDWRDPAEDAVFPITEFESQTKRSVYQGPPLTLQQMRDAIDWEAGQRS</sequence>
<gene>
    <name evidence="1" type="ORF">Thi970DRAFT_00217</name>
</gene>
<evidence type="ECO:0000313" key="2">
    <source>
        <dbReference type="Proteomes" id="UP000002964"/>
    </source>
</evidence>
<keyword evidence="2" id="KW-1185">Reference proteome</keyword>
<reference evidence="2" key="1">
    <citation type="submission" date="2011-06" db="EMBL/GenBank/DDBJ databases">
        <authorList>
            <consortium name="US DOE Joint Genome Institute (JGI-PGF)"/>
            <person name="Lucas S."/>
            <person name="Han J."/>
            <person name="Lapidus A."/>
            <person name="Cheng J.-F."/>
            <person name="Goodwin L."/>
            <person name="Pitluck S."/>
            <person name="Peters L."/>
            <person name="Land M.L."/>
            <person name="Hauser L."/>
            <person name="Vogl K."/>
            <person name="Liu Z."/>
            <person name="Overmann J."/>
            <person name="Frigaard N.-U."/>
            <person name="Bryant D.A."/>
            <person name="Woyke T.J."/>
        </authorList>
    </citation>
    <scope>NUCLEOTIDE SEQUENCE [LARGE SCALE GENOMIC DNA]</scope>
    <source>
        <strain evidence="2">970</strain>
    </source>
</reference>
<evidence type="ECO:0000313" key="1">
    <source>
        <dbReference type="EMBL" id="EIC23717.1"/>
    </source>
</evidence>
<dbReference type="AlphaFoldDB" id="H8YWB4"/>
<dbReference type="STRING" id="631362.Thi970DRAFT_00217"/>
<protein>
    <submittedName>
        <fullName evidence="1">Uncharacterized protein</fullName>
    </submittedName>
</protein>
<accession>H8YWB4</accession>
<name>H8YWB4_9GAMM</name>
<dbReference type="HOGENOM" id="CLU_2358798_0_0_6"/>
<reference evidence="1 2" key="2">
    <citation type="submission" date="2011-11" db="EMBL/GenBank/DDBJ databases">
        <authorList>
            <consortium name="US DOE Joint Genome Institute"/>
            <person name="Lucas S."/>
            <person name="Han J."/>
            <person name="Lapidus A."/>
            <person name="Cheng J.-F."/>
            <person name="Goodwin L."/>
            <person name="Pitluck S."/>
            <person name="Peters L."/>
            <person name="Ovchinnikova G."/>
            <person name="Zhang X."/>
            <person name="Detter J.C."/>
            <person name="Han C."/>
            <person name="Tapia R."/>
            <person name="Land M."/>
            <person name="Hauser L."/>
            <person name="Kyrpides N."/>
            <person name="Ivanova N."/>
            <person name="Pagani I."/>
            <person name="Vogl K."/>
            <person name="Liu Z."/>
            <person name="Overmann J."/>
            <person name="Frigaard N.-U."/>
            <person name="Bryant D."/>
            <person name="Woyke T."/>
        </authorList>
    </citation>
    <scope>NUCLEOTIDE SEQUENCE [LARGE SCALE GENOMIC DNA]</scope>
    <source>
        <strain evidence="1 2">970</strain>
    </source>
</reference>
<dbReference type="EMBL" id="JH603164">
    <property type="protein sequence ID" value="EIC23717.1"/>
    <property type="molecule type" value="Genomic_DNA"/>
</dbReference>
<dbReference type="eggNOG" id="ENOG5033A1T">
    <property type="taxonomic scope" value="Bacteria"/>
</dbReference>
<organism evidence="1 2">
    <name type="scientific">Thiorhodovibrio frisius</name>
    <dbReference type="NCBI Taxonomy" id="631362"/>
    <lineage>
        <taxon>Bacteria</taxon>
        <taxon>Pseudomonadati</taxon>
        <taxon>Pseudomonadota</taxon>
        <taxon>Gammaproteobacteria</taxon>
        <taxon>Chromatiales</taxon>
        <taxon>Chromatiaceae</taxon>
        <taxon>Thiorhodovibrio</taxon>
    </lineage>
</organism>
<dbReference type="Proteomes" id="UP000002964">
    <property type="component" value="Unassembled WGS sequence"/>
</dbReference>
<proteinExistence type="predicted"/>